<reference evidence="2" key="1">
    <citation type="journal article" date="2014" name="Int. J. Syst. Evol. Microbiol.">
        <title>Complete genome sequence of Corynebacterium casei LMG S-19264T (=DSM 44701T), isolated from a smear-ripened cheese.</title>
        <authorList>
            <consortium name="US DOE Joint Genome Institute (JGI-PGF)"/>
            <person name="Walter F."/>
            <person name="Albersmeier A."/>
            <person name="Kalinowski J."/>
            <person name="Ruckert C."/>
        </authorList>
    </citation>
    <scope>NUCLEOTIDE SEQUENCE</scope>
    <source>
        <strain evidence="2">CGMCC 1.15360</strain>
    </source>
</reference>
<dbReference type="GO" id="GO:0016020">
    <property type="term" value="C:membrane"/>
    <property type="evidence" value="ECO:0007669"/>
    <property type="project" value="TreeGrafter"/>
</dbReference>
<protein>
    <recommendedName>
        <fullName evidence="1">AB hydrolase-1 domain-containing protein</fullName>
    </recommendedName>
</protein>
<dbReference type="InterPro" id="IPR000073">
    <property type="entry name" value="AB_hydrolase_1"/>
</dbReference>
<dbReference type="PANTHER" id="PTHR43798">
    <property type="entry name" value="MONOACYLGLYCEROL LIPASE"/>
    <property type="match status" value="1"/>
</dbReference>
<gene>
    <name evidence="2" type="ORF">GCM10010990_30170</name>
</gene>
<keyword evidence="3" id="KW-1185">Reference proteome</keyword>
<accession>A0A916Z7J8</accession>
<dbReference type="Pfam" id="PF12697">
    <property type="entry name" value="Abhydrolase_6"/>
    <property type="match status" value="1"/>
</dbReference>
<organism evidence="2 3">
    <name type="scientific">Croceicoccus mobilis</name>
    <dbReference type="NCBI Taxonomy" id="1703339"/>
    <lineage>
        <taxon>Bacteria</taxon>
        <taxon>Pseudomonadati</taxon>
        <taxon>Pseudomonadota</taxon>
        <taxon>Alphaproteobacteria</taxon>
        <taxon>Sphingomonadales</taxon>
        <taxon>Erythrobacteraceae</taxon>
        <taxon>Croceicoccus</taxon>
    </lineage>
</organism>
<sequence>MSHPVLFVHGALGDARTWSPVIDALQCCMPAGIDARAITLSCFGKRDGSGEFTTARHALDIEEFAEALMEPPVTVVAWSYGTHPALCAALRRPDLFAGLFLYEPAFATWVDDDDARAAYRADAGDLYGPVREALECGDEEAAAIALFDGTGAPGFIPALRPDRQRIAFDNAHTLRLMMGEGTPPAKITAAEVADLTMPLTVAMGEATRPAFAVPARGLAQAVRTARLEVARNAGHMLPEEDPARLAAMVAKWLTQEL</sequence>
<dbReference type="Proteomes" id="UP000612349">
    <property type="component" value="Unassembled WGS sequence"/>
</dbReference>
<proteinExistence type="predicted"/>
<evidence type="ECO:0000259" key="1">
    <source>
        <dbReference type="Pfam" id="PF12697"/>
    </source>
</evidence>
<dbReference type="EMBL" id="BMIP01000007">
    <property type="protein sequence ID" value="GGD78300.1"/>
    <property type="molecule type" value="Genomic_DNA"/>
</dbReference>
<dbReference type="Gene3D" id="3.40.50.1820">
    <property type="entry name" value="alpha/beta hydrolase"/>
    <property type="match status" value="1"/>
</dbReference>
<dbReference type="PANTHER" id="PTHR43798:SF33">
    <property type="entry name" value="HYDROLASE, PUTATIVE (AFU_ORTHOLOGUE AFUA_2G14860)-RELATED"/>
    <property type="match status" value="1"/>
</dbReference>
<dbReference type="InterPro" id="IPR050266">
    <property type="entry name" value="AB_hydrolase_sf"/>
</dbReference>
<dbReference type="SUPFAM" id="SSF53474">
    <property type="entry name" value="alpha/beta-Hydrolases"/>
    <property type="match status" value="1"/>
</dbReference>
<dbReference type="AlphaFoldDB" id="A0A916Z7J8"/>
<evidence type="ECO:0000313" key="2">
    <source>
        <dbReference type="EMBL" id="GGD78300.1"/>
    </source>
</evidence>
<dbReference type="RefSeq" id="WP_066768599.1">
    <property type="nucleotide sequence ID" value="NZ_BMIP01000007.1"/>
</dbReference>
<name>A0A916Z7J8_9SPHN</name>
<comment type="caution">
    <text evidence="2">The sequence shown here is derived from an EMBL/GenBank/DDBJ whole genome shotgun (WGS) entry which is preliminary data.</text>
</comment>
<feature type="domain" description="AB hydrolase-1" evidence="1">
    <location>
        <begin position="5"/>
        <end position="247"/>
    </location>
</feature>
<dbReference type="InterPro" id="IPR029058">
    <property type="entry name" value="AB_hydrolase_fold"/>
</dbReference>
<evidence type="ECO:0000313" key="3">
    <source>
        <dbReference type="Proteomes" id="UP000612349"/>
    </source>
</evidence>
<reference evidence="2" key="2">
    <citation type="submission" date="2020-09" db="EMBL/GenBank/DDBJ databases">
        <authorList>
            <person name="Sun Q."/>
            <person name="Zhou Y."/>
        </authorList>
    </citation>
    <scope>NUCLEOTIDE SEQUENCE</scope>
    <source>
        <strain evidence="2">CGMCC 1.15360</strain>
    </source>
</reference>